<dbReference type="PANTHER" id="PTHR21663">
    <property type="entry name" value="HYPOTHETICAL HEAT DOMAIN-CONTAINING"/>
    <property type="match status" value="1"/>
</dbReference>
<dbReference type="Gene3D" id="1.25.10.10">
    <property type="entry name" value="Leucine-rich Repeat Variant"/>
    <property type="match status" value="1"/>
</dbReference>
<dbReference type="InterPro" id="IPR040108">
    <property type="entry name" value="Laa1/Sip1/HEATR5"/>
</dbReference>
<gene>
    <name evidence="3" type="ORF">FBUS_05492</name>
</gene>
<feature type="compositionally biased region" description="Basic and acidic residues" evidence="2">
    <location>
        <begin position="1094"/>
        <end position="1105"/>
    </location>
</feature>
<comment type="similarity">
    <text evidence="1">Belongs to the HEATR5 family.</text>
</comment>
<dbReference type="GO" id="GO:0042147">
    <property type="term" value="P:retrograde transport, endosome to Golgi"/>
    <property type="evidence" value="ECO:0007669"/>
    <property type="project" value="TreeGrafter"/>
</dbReference>
<feature type="region of interest" description="Disordered" evidence="2">
    <location>
        <begin position="144"/>
        <end position="208"/>
    </location>
</feature>
<evidence type="ECO:0000313" key="3">
    <source>
        <dbReference type="EMBL" id="KAA0194532.1"/>
    </source>
</evidence>
<dbReference type="InterPro" id="IPR046837">
    <property type="entry name" value="Laa1/Sip1/HEATR5-like_HEAT"/>
</dbReference>
<feature type="compositionally biased region" description="Polar residues" evidence="2">
    <location>
        <begin position="167"/>
        <end position="187"/>
    </location>
</feature>
<protein>
    <submittedName>
        <fullName evidence="3">HEAT repeat-containing protein</fullName>
    </submittedName>
</protein>
<dbReference type="GO" id="GO:0016020">
    <property type="term" value="C:membrane"/>
    <property type="evidence" value="ECO:0007669"/>
    <property type="project" value="TreeGrafter"/>
</dbReference>
<comment type="caution">
    <text evidence="3">The sequence shown here is derived from an EMBL/GenBank/DDBJ whole genome shotgun (WGS) entry which is preliminary data.</text>
</comment>
<feature type="compositionally biased region" description="Low complexity" evidence="2">
    <location>
        <begin position="199"/>
        <end position="208"/>
    </location>
</feature>
<dbReference type="EMBL" id="LUCM01004323">
    <property type="protein sequence ID" value="KAA0194532.1"/>
    <property type="molecule type" value="Genomic_DNA"/>
</dbReference>
<evidence type="ECO:0000256" key="1">
    <source>
        <dbReference type="ARBA" id="ARBA00008304"/>
    </source>
</evidence>
<evidence type="ECO:0000256" key="2">
    <source>
        <dbReference type="SAM" id="MobiDB-lite"/>
    </source>
</evidence>
<dbReference type="Proteomes" id="UP000728185">
    <property type="component" value="Unassembled WGS sequence"/>
</dbReference>
<dbReference type="Pfam" id="PF20210">
    <property type="entry name" value="Laa1_Sip1_HTR5"/>
    <property type="match status" value="1"/>
</dbReference>
<dbReference type="InterPro" id="IPR016024">
    <property type="entry name" value="ARM-type_fold"/>
</dbReference>
<dbReference type="GO" id="GO:0006897">
    <property type="term" value="P:endocytosis"/>
    <property type="evidence" value="ECO:0007669"/>
    <property type="project" value="TreeGrafter"/>
</dbReference>
<evidence type="ECO:0000313" key="4">
    <source>
        <dbReference type="Proteomes" id="UP000728185"/>
    </source>
</evidence>
<dbReference type="GO" id="GO:0005794">
    <property type="term" value="C:Golgi apparatus"/>
    <property type="evidence" value="ECO:0007669"/>
    <property type="project" value="TreeGrafter"/>
</dbReference>
<feature type="region of interest" description="Disordered" evidence="2">
    <location>
        <begin position="1085"/>
        <end position="1129"/>
    </location>
</feature>
<dbReference type="PANTHER" id="PTHR21663:SF0">
    <property type="entry name" value="HEAT REPEAT-CONTAINING PROTEIN 5B"/>
    <property type="match status" value="1"/>
</dbReference>
<organism evidence="3 4">
    <name type="scientific">Fasciolopsis buskii</name>
    <dbReference type="NCBI Taxonomy" id="27845"/>
    <lineage>
        <taxon>Eukaryota</taxon>
        <taxon>Metazoa</taxon>
        <taxon>Spiralia</taxon>
        <taxon>Lophotrochozoa</taxon>
        <taxon>Platyhelminthes</taxon>
        <taxon>Trematoda</taxon>
        <taxon>Digenea</taxon>
        <taxon>Plagiorchiida</taxon>
        <taxon>Echinostomata</taxon>
        <taxon>Echinostomatoidea</taxon>
        <taxon>Fasciolidae</taxon>
        <taxon>Fasciolopsis</taxon>
    </lineage>
</organism>
<feature type="compositionally biased region" description="Polar residues" evidence="2">
    <location>
        <begin position="1106"/>
        <end position="1118"/>
    </location>
</feature>
<dbReference type="GO" id="GO:0030139">
    <property type="term" value="C:endocytic vesicle"/>
    <property type="evidence" value="ECO:0007669"/>
    <property type="project" value="TreeGrafter"/>
</dbReference>
<dbReference type="GO" id="GO:0008104">
    <property type="term" value="P:intracellular protein localization"/>
    <property type="evidence" value="ECO:0007669"/>
    <property type="project" value="TreeGrafter"/>
</dbReference>
<feature type="compositionally biased region" description="Acidic residues" evidence="2">
    <location>
        <begin position="1120"/>
        <end position="1129"/>
    </location>
</feature>
<name>A0A8E0VHU3_9TREM</name>
<proteinExistence type="inferred from homology"/>
<feature type="non-terminal residue" evidence="3">
    <location>
        <position position="1304"/>
    </location>
</feature>
<dbReference type="GO" id="GO:0005829">
    <property type="term" value="C:cytosol"/>
    <property type="evidence" value="ECO:0007669"/>
    <property type="project" value="GOC"/>
</dbReference>
<keyword evidence="4" id="KW-1185">Reference proteome</keyword>
<reference evidence="3" key="1">
    <citation type="submission" date="2019-05" db="EMBL/GenBank/DDBJ databases">
        <title>Annotation for the trematode Fasciolopsis buski.</title>
        <authorList>
            <person name="Choi Y.-J."/>
        </authorList>
    </citation>
    <scope>NUCLEOTIDE SEQUENCE</scope>
    <source>
        <strain evidence="3">HT</strain>
        <tissue evidence="3">Whole worm</tissue>
    </source>
</reference>
<dbReference type="SUPFAM" id="SSF48371">
    <property type="entry name" value="ARM repeat"/>
    <property type="match status" value="1"/>
</dbReference>
<dbReference type="OrthoDB" id="192608at2759"/>
<sequence>MNLLASGFLKGPGGFLKGTTAGDMIKGTNSVNREVRIGVTYAYVEFFTILGPQCFETELASVIAHCTNLLANARATPTHAEAIYARNCVGFILGTLYRRLLSEPVQLVAARELTAMLRQRLQAIANLDESGGAVIGGLQSETNGLEDSALDGQDCVTDSAQGEDMSDSFSSGSFADPTGSSRGTTDADSGLGRRGFGRSGNRAQHQKQQQQQQHVIISIIDQLTQLLHWLDSLSGQLVEPPIQLPDLLCSALGHNSAAVRLAAANCLRQLTIVLPNQRTTFLDRCICSLQQAQRTNADATLGYSSAIAGILAGASVSNLGIPANRLRQIFTLSDELLRAANQNSRLTLPRTQAGWTLLAASMTLGPDLVKPHLPKMLLFWRNAFPRSVRELEAEKQRGDAFTWQIMLESRAGALCSIQSFLECCSSVLTTEEAIRRLLAPIECALSMLTHMLDIVRIYGNHLKAAASLIRHRLYRILLLLPPTAYTMFLYHLRQSGLRQQGSYSTLLRELVAEFTLTDNAANTTTSLLRWMCRSDDSVTLGCWVHDTDHKLLEEQLQPNGGNTPGALEHDPAHLFLRDGLMWVTTPVTGSCDTPGVDLDSSTGSCYSPSFTSTVCCDGPPFLKSPLYTLGGGGSYCSVTGTSASSAASSSMATSGVNPCGPLPVSVAVIDSAVELFARIFPCVPVRHRTQMIEHFAECIRLTKSTRQEAVQINVFAALLGAMRRLAENKAAFGDDAELRKSTANLILAALTSPNVLLRCSAGECLGRLAQVVAEPNFLTELAQQIFDRLRTIRIPVARSGHCLAVGCLHRYVGGLASGQHLNTSVGVLLAIAQDSSVPEVQVWALHALALVADSGGPMFREYVEPSLNLVLQLLLRSPSNMNEIQRSLGRLLAALITTLGPELQSIGPQIVSARHSCLLCCLIMQDSSDALLQAEAINCLQRLHMFAAQHAHPVRLLPELQNYLSSPHLLLRRAAVSYMRQLSQKETDKLYNFVVPEPSSTRPSNQMSSTTNNIRSYVPLELQLFNRLDVETDLQTRRDIEEILLNMLQSSSHSRFSLWLSTLKEVLQATTAEKATCNTLIKHQGQTNATTTDNRSDVKDSRDSATFESKAVTANSAPENDSDEADEEDADADINLDAKSAEASGTVRIGSGMSSRWSTRVFAVACVRILISACARAAQMATTTAYPTLVNLPRTTAVRRSTLSLDDAVVDPEKEESAIPSAPQTPLADPNAIAHFDLALARRLRQSVNVTTGSSDWLVLHLADLIRMAFMSATSDCEPLRVAGLRLMREVIQHFASVPDPDCA</sequence>
<accession>A0A8E0VHU3</accession>
<dbReference type="InterPro" id="IPR011989">
    <property type="entry name" value="ARM-like"/>
</dbReference>